<protein>
    <submittedName>
        <fullName evidence="1">Uncharacterized protein</fullName>
    </submittedName>
</protein>
<dbReference type="AlphaFoldDB" id="A0A2N9L2Z1"/>
<evidence type="ECO:0000313" key="1">
    <source>
        <dbReference type="EMBL" id="SPE17620.1"/>
    </source>
</evidence>
<evidence type="ECO:0000313" key="2">
    <source>
        <dbReference type="Proteomes" id="UP000239735"/>
    </source>
</evidence>
<proteinExistence type="predicted"/>
<accession>A0A2N9L2Z1</accession>
<organism evidence="1 2">
    <name type="scientific">Candidatus Sulfuritelmatomonas gaucii</name>
    <dbReference type="NCBI Taxonomy" id="2043161"/>
    <lineage>
        <taxon>Bacteria</taxon>
        <taxon>Pseudomonadati</taxon>
        <taxon>Acidobacteriota</taxon>
        <taxon>Terriglobia</taxon>
        <taxon>Terriglobales</taxon>
        <taxon>Acidobacteriaceae</taxon>
        <taxon>Candidatus Sulfuritelmatomonas</taxon>
    </lineage>
</organism>
<name>A0A2N9L2Z1_9BACT</name>
<dbReference type="Proteomes" id="UP000239735">
    <property type="component" value="Unassembled WGS sequence"/>
</dbReference>
<dbReference type="EMBL" id="OKRB01000010">
    <property type="protein sequence ID" value="SPE17620.1"/>
    <property type="molecule type" value="Genomic_DNA"/>
</dbReference>
<gene>
    <name evidence="1" type="ORF">SBA5_1070023</name>
</gene>
<reference evidence="2" key="1">
    <citation type="submission" date="2018-02" db="EMBL/GenBank/DDBJ databases">
        <authorList>
            <person name="Hausmann B."/>
        </authorList>
    </citation>
    <scope>NUCLEOTIDE SEQUENCE [LARGE SCALE GENOMIC DNA]</scope>
    <source>
        <strain evidence="2">Peat soil MAG SbA5</strain>
    </source>
</reference>
<sequence length="88" mass="9868">MAASIDLLDQLQHFQTSAHVSLLTAYCVADVSLSQTVDERNSVEQLQEGRGEVSTAFRLSDPPRSRRTFCTPVEIRHRESRDHSARVG</sequence>